<dbReference type="Proteomes" id="UP001291653">
    <property type="component" value="Plasmid pYSPA8-3"/>
</dbReference>
<evidence type="ECO:0000313" key="3">
    <source>
        <dbReference type="Proteomes" id="UP001291653"/>
    </source>
</evidence>
<keyword evidence="3" id="KW-1185">Reference proteome</keyword>
<dbReference type="EMBL" id="LC735416">
    <property type="protein sequence ID" value="BDT39680.1"/>
    <property type="molecule type" value="Genomic_DNA"/>
</dbReference>
<sequence length="742" mass="80047">MDLDRPVAAHLAPRTPGRGPRRFRFIVFDHDPKKVPAAQAAADAGLLAECTRAEGIEPVPTASGSPGGIHLWTGCAEGVAASVVARINDAAAALCPSLDRAPLANLTDGLVRPPGAAHRAGGYSTLLIHTVDEAVRVLGPDSAPASAFERLAVRLEAMAAALPQDDPQPEPAPEGPAAAVVVEEPAPRGHRSRKVPPSIRARGPRVRAVVEDEAGCPRVDTPWRPLGRKAARSLSQRPAPGDDHSAAKHSPTRSMALAGWTQAQGLAVARDAAASPALEYIRTERQPDGPRRPRTTEQVEKLWARVWFLAVEDAARMPRRPEDDGRHQDHGDDAAEAVADLMTRMQAAGTARWARESGPADAAVLNSVSLLIMLTGTTDVSANVRRLAILSGYTAQTAAVALWRLIRDGWITVTAEAERRAGKARRVTLATAHECPDNDHHRCAIYDVPAVHPGSDRSGTPRPPAPPSSSLEFLRAVAIHQQADVWHVLGHHAARTLWAIRRAGRCTVPEMMAATGYGRRATLRHAEMMTALQMVTPGPRRKGVPTYQVPRTRSLYEAAETAQKRDPRTGETYPAAGRMAQLAARYRLDQAVSEWWAAEEIHRSLPRAERPPRAHAHQAVIPGMDPRGRAYPRDDDGRPDHVTAREIEAERIGAVRLYAHAHRLARAGQLIDLPALTAAEPEAPPARRRGGRAIIPTRYGCPHCHAQAGARCVTRGTGRPAARVHARRREAAAEARARHAQG</sequence>
<accession>A0AA86IY17</accession>
<protein>
    <submittedName>
        <fullName evidence="2">Helix-turn-helix domain-containing protein</fullName>
    </submittedName>
</protein>
<feature type="region of interest" description="Disordered" evidence="1">
    <location>
        <begin position="449"/>
        <end position="469"/>
    </location>
</feature>
<keyword evidence="2" id="KW-0614">Plasmid</keyword>
<proteinExistence type="predicted"/>
<gene>
    <name evidence="2" type="ORF">SYYSPA8_37810</name>
</gene>
<organism evidence="2 3">
    <name type="scientific">Streptomyces yaizuensis</name>
    <dbReference type="NCBI Taxonomy" id="2989713"/>
    <lineage>
        <taxon>Bacteria</taxon>
        <taxon>Bacillati</taxon>
        <taxon>Actinomycetota</taxon>
        <taxon>Actinomycetes</taxon>
        <taxon>Kitasatosporales</taxon>
        <taxon>Streptomycetaceae</taxon>
        <taxon>Streptomyces</taxon>
    </lineage>
</organism>
<reference evidence="2 3" key="1">
    <citation type="submission" date="2022-10" db="EMBL/GenBank/DDBJ databases">
        <title>Draft genome sequence of Streptomyces sp. YSPA8.</title>
        <authorList>
            <person name="Moriuchi R."/>
            <person name="Dohra H."/>
            <person name="Yamamura H."/>
            <person name="Kodani S."/>
        </authorList>
    </citation>
    <scope>NUCLEOTIDE SEQUENCE [LARGE SCALE GENOMIC DNA]</scope>
    <source>
        <strain evidence="2 3">YSPA8</strain>
        <plasmid evidence="2 3">pYSPA8-3</plasmid>
    </source>
</reference>
<dbReference type="AlphaFoldDB" id="A0AA86IY17"/>
<geneLocation type="plasmid" evidence="2 3">
    <name>pYSPA8-3</name>
</geneLocation>
<name>A0AA86IY17_9ACTN</name>
<evidence type="ECO:0000256" key="1">
    <source>
        <dbReference type="SAM" id="MobiDB-lite"/>
    </source>
</evidence>
<feature type="region of interest" description="Disordered" evidence="1">
    <location>
        <begin position="217"/>
        <end position="251"/>
    </location>
</feature>
<dbReference type="RefSeq" id="WP_323452116.1">
    <property type="nucleotide sequence ID" value="NZ_LC735416.1"/>
</dbReference>
<evidence type="ECO:0000313" key="2">
    <source>
        <dbReference type="EMBL" id="BDT39680.1"/>
    </source>
</evidence>